<comment type="function">
    <text evidence="7">Part of the ABC transporter complex PotABCD involved in spermidine/putrescine import. Responsible for energy coupling to the transport system.</text>
</comment>
<evidence type="ECO:0000256" key="7">
    <source>
        <dbReference type="RuleBase" id="RU364083"/>
    </source>
</evidence>
<dbReference type="InterPro" id="IPR017879">
    <property type="entry name" value="PotA_ATP-bd"/>
</dbReference>
<dbReference type="InterPro" id="IPR050093">
    <property type="entry name" value="ABC_SmlMolc_Importer"/>
</dbReference>
<sequence>MNKDIVISLQHLSKSYDGKQVLDDINLDIREGEFVTLLGPSGCGKTTTLRLIAGFLAPDGGKVLLDGRDISAVPPYKRPFNTVFQRYALFPHLDVYDNIAFGLKLQKLPTDEIDARVRKVLKMVSMTDYESRDVESLSGGQQQRVAIARALVNRPRVLLLDEPLAALDLKMRKDMQIELKEMHAQLGITFIYVTHDQEEALTLSDTVVVMNEGRILQAGDPVSIYNEPQNSFVADFIGESNILNARMIEDRRVEFLGHEFECVDEGFGEDVPVDVVIRPEDVYIMHRLEGSQFSGTVKSCTFKGVHYEMFVDTDKGYELMIQDYNAFEVGSVVGLLIRPNDIQVMRKERVCNSFEAEVVDGSHISLFGSEIECAAAADFAPGDKVTAKVDFDKVELVDHQEDGQFAGEVHFLLYKGDHYHLTILTEDGDHIWVDTDDVWDKGDLVGVNFASENIKLEAAK</sequence>
<dbReference type="AlphaFoldDB" id="A0A9D1GM11"/>
<comment type="catalytic activity">
    <reaction evidence="7">
        <text>ATP + H2O + polyamine-[polyamine-binding protein]Side 1 = ADP + phosphate + polyamineSide 2 + [polyamine-binding protein]Side 1.</text>
        <dbReference type="EC" id="7.6.2.11"/>
    </reaction>
</comment>
<dbReference type="EMBL" id="DVLC01000042">
    <property type="protein sequence ID" value="HIT46635.1"/>
    <property type="molecule type" value="Genomic_DNA"/>
</dbReference>
<keyword evidence="5 7" id="KW-1278">Translocase</keyword>
<dbReference type="SUPFAM" id="SSF52540">
    <property type="entry name" value="P-loop containing nucleoside triphosphate hydrolases"/>
    <property type="match status" value="1"/>
</dbReference>
<dbReference type="PROSITE" id="PS00211">
    <property type="entry name" value="ABC_TRANSPORTER_1"/>
    <property type="match status" value="1"/>
</dbReference>
<reference evidence="9" key="2">
    <citation type="journal article" date="2021" name="PeerJ">
        <title>Extensive microbial diversity within the chicken gut microbiome revealed by metagenomics and culture.</title>
        <authorList>
            <person name="Gilroy R."/>
            <person name="Ravi A."/>
            <person name="Getino M."/>
            <person name="Pursley I."/>
            <person name="Horton D.L."/>
            <person name="Alikhan N.F."/>
            <person name="Baker D."/>
            <person name="Gharbi K."/>
            <person name="Hall N."/>
            <person name="Watson M."/>
            <person name="Adriaenssens E.M."/>
            <person name="Foster-Nyarko E."/>
            <person name="Jarju S."/>
            <person name="Secka A."/>
            <person name="Antonio M."/>
            <person name="Oren A."/>
            <person name="Chaudhuri R.R."/>
            <person name="La Ragione R."/>
            <person name="Hildebrand F."/>
            <person name="Pallen M.J."/>
        </authorList>
    </citation>
    <scope>NUCLEOTIDE SEQUENCE</scope>
    <source>
        <strain evidence="9">ChiHecec2B26-709</strain>
    </source>
</reference>
<comment type="similarity">
    <text evidence="7">Belongs to the ABC transporter superfamily. Spermidine/putrescine importer (TC 3.A.1.11.1) family.</text>
</comment>
<keyword evidence="3 7" id="KW-0547">Nucleotide-binding</keyword>
<dbReference type="PROSITE" id="PS50893">
    <property type="entry name" value="ABC_TRANSPORTER_2"/>
    <property type="match status" value="1"/>
</dbReference>
<comment type="subunit">
    <text evidence="7">The complex is composed of two ATP-binding proteins (PotA), two transmembrane proteins (PotB and PotC) and a solute-binding protein (PotD).</text>
</comment>
<keyword evidence="2 7" id="KW-1003">Cell membrane</keyword>
<dbReference type="Proteomes" id="UP000886881">
    <property type="component" value="Unassembled WGS sequence"/>
</dbReference>
<dbReference type="SMART" id="SM00382">
    <property type="entry name" value="AAA"/>
    <property type="match status" value="1"/>
</dbReference>
<evidence type="ECO:0000313" key="9">
    <source>
        <dbReference type="EMBL" id="HIT46635.1"/>
    </source>
</evidence>
<dbReference type="InterPro" id="IPR008995">
    <property type="entry name" value="Mo/tungstate-bd_C_term_dom"/>
</dbReference>
<name>A0A9D1GM11_9BACT</name>
<dbReference type="EC" id="7.6.2.11" evidence="7"/>
<organism evidence="9 10">
    <name type="scientific">Candidatus Cryptobacteroides merdipullorum</name>
    <dbReference type="NCBI Taxonomy" id="2840771"/>
    <lineage>
        <taxon>Bacteria</taxon>
        <taxon>Pseudomonadati</taxon>
        <taxon>Bacteroidota</taxon>
        <taxon>Bacteroidia</taxon>
        <taxon>Bacteroidales</taxon>
        <taxon>Candidatus Cryptobacteroides</taxon>
    </lineage>
</organism>
<dbReference type="InterPro" id="IPR003439">
    <property type="entry name" value="ABC_transporter-like_ATP-bd"/>
</dbReference>
<keyword evidence="1 7" id="KW-0813">Transport</keyword>
<dbReference type="GO" id="GO:0015594">
    <property type="term" value="F:ABC-type putrescine transporter activity"/>
    <property type="evidence" value="ECO:0007669"/>
    <property type="project" value="InterPro"/>
</dbReference>
<dbReference type="GO" id="GO:0043190">
    <property type="term" value="C:ATP-binding cassette (ABC) transporter complex"/>
    <property type="evidence" value="ECO:0007669"/>
    <property type="project" value="InterPro"/>
</dbReference>
<dbReference type="InterPro" id="IPR027417">
    <property type="entry name" value="P-loop_NTPase"/>
</dbReference>
<comment type="caution">
    <text evidence="9">The sequence shown here is derived from an EMBL/GenBank/DDBJ whole genome shotgun (WGS) entry which is preliminary data.</text>
</comment>
<evidence type="ECO:0000259" key="8">
    <source>
        <dbReference type="PROSITE" id="PS50893"/>
    </source>
</evidence>
<keyword evidence="4 7" id="KW-0067">ATP-binding</keyword>
<evidence type="ECO:0000256" key="1">
    <source>
        <dbReference type="ARBA" id="ARBA00022448"/>
    </source>
</evidence>
<evidence type="ECO:0000256" key="5">
    <source>
        <dbReference type="ARBA" id="ARBA00022967"/>
    </source>
</evidence>
<evidence type="ECO:0000256" key="4">
    <source>
        <dbReference type="ARBA" id="ARBA00022840"/>
    </source>
</evidence>
<gene>
    <name evidence="7" type="primary">potA</name>
    <name evidence="9" type="ORF">IAC35_02115</name>
</gene>
<feature type="domain" description="ABC transporter" evidence="8">
    <location>
        <begin position="7"/>
        <end position="237"/>
    </location>
</feature>
<dbReference type="NCBIfam" id="TIGR01187">
    <property type="entry name" value="potA"/>
    <property type="match status" value="1"/>
</dbReference>
<dbReference type="PANTHER" id="PTHR42781">
    <property type="entry name" value="SPERMIDINE/PUTRESCINE IMPORT ATP-BINDING PROTEIN POTA"/>
    <property type="match status" value="1"/>
</dbReference>
<proteinExistence type="inferred from homology"/>
<dbReference type="PANTHER" id="PTHR42781:SF4">
    <property type="entry name" value="SPERMIDINE_PUTRESCINE IMPORT ATP-BINDING PROTEIN POTA"/>
    <property type="match status" value="1"/>
</dbReference>
<accession>A0A9D1GM11</accession>
<dbReference type="SUPFAM" id="SSF50331">
    <property type="entry name" value="MOP-like"/>
    <property type="match status" value="2"/>
</dbReference>
<keyword evidence="6 7" id="KW-0472">Membrane</keyword>
<evidence type="ECO:0000256" key="6">
    <source>
        <dbReference type="ARBA" id="ARBA00023136"/>
    </source>
</evidence>
<reference evidence="9" key="1">
    <citation type="submission" date="2020-10" db="EMBL/GenBank/DDBJ databases">
        <authorList>
            <person name="Gilroy R."/>
        </authorList>
    </citation>
    <scope>NUCLEOTIDE SEQUENCE</scope>
    <source>
        <strain evidence="9">ChiHecec2B26-709</strain>
    </source>
</reference>
<protein>
    <recommendedName>
        <fullName evidence="7">Spermidine/putrescine import ATP-binding protein PotA</fullName>
        <ecNumber evidence="7">7.6.2.11</ecNumber>
    </recommendedName>
</protein>
<dbReference type="InterPro" id="IPR005893">
    <property type="entry name" value="PotA-like"/>
</dbReference>
<dbReference type="InterPro" id="IPR003593">
    <property type="entry name" value="AAA+_ATPase"/>
</dbReference>
<dbReference type="Pfam" id="PF08402">
    <property type="entry name" value="TOBE_2"/>
    <property type="match status" value="1"/>
</dbReference>
<dbReference type="CDD" id="cd03300">
    <property type="entry name" value="ABC_PotA_N"/>
    <property type="match status" value="1"/>
</dbReference>
<evidence type="ECO:0000313" key="10">
    <source>
        <dbReference type="Proteomes" id="UP000886881"/>
    </source>
</evidence>
<evidence type="ECO:0000256" key="3">
    <source>
        <dbReference type="ARBA" id="ARBA00022741"/>
    </source>
</evidence>
<dbReference type="Gene3D" id="2.40.50.100">
    <property type="match status" value="1"/>
</dbReference>
<dbReference type="GO" id="GO:0016887">
    <property type="term" value="F:ATP hydrolysis activity"/>
    <property type="evidence" value="ECO:0007669"/>
    <property type="project" value="InterPro"/>
</dbReference>
<dbReference type="InterPro" id="IPR017871">
    <property type="entry name" value="ABC_transporter-like_CS"/>
</dbReference>
<evidence type="ECO:0000256" key="2">
    <source>
        <dbReference type="ARBA" id="ARBA00022475"/>
    </source>
</evidence>
<dbReference type="FunFam" id="3.40.50.300:FF:000133">
    <property type="entry name" value="Spermidine/putrescine import ATP-binding protein PotA"/>
    <property type="match status" value="1"/>
</dbReference>
<dbReference type="Gene3D" id="3.40.50.300">
    <property type="entry name" value="P-loop containing nucleotide triphosphate hydrolases"/>
    <property type="match status" value="1"/>
</dbReference>
<dbReference type="Pfam" id="PF00005">
    <property type="entry name" value="ABC_tran"/>
    <property type="match status" value="1"/>
</dbReference>
<dbReference type="InterPro" id="IPR013611">
    <property type="entry name" value="Transp-assoc_OB_typ2"/>
</dbReference>
<dbReference type="GO" id="GO:0005524">
    <property type="term" value="F:ATP binding"/>
    <property type="evidence" value="ECO:0007669"/>
    <property type="project" value="UniProtKB-KW"/>
</dbReference>